<dbReference type="PANTHER" id="PTHR11749">
    <property type="entry name" value="RIBULOSE-5-PHOSPHATE-3-EPIMERASE"/>
    <property type="match status" value="1"/>
</dbReference>
<dbReference type="InterPro" id="IPR000056">
    <property type="entry name" value="Ribul_P_3_epim-like"/>
</dbReference>
<dbReference type="EMBL" id="JBDODL010000581">
    <property type="protein sequence ID" value="MES1920276.1"/>
    <property type="molecule type" value="Genomic_DNA"/>
</dbReference>
<dbReference type="Gene3D" id="3.20.20.70">
    <property type="entry name" value="Aldolase class I"/>
    <property type="match status" value="1"/>
</dbReference>
<dbReference type="Pfam" id="PF00834">
    <property type="entry name" value="Ribul_P_3_epim"/>
    <property type="match status" value="1"/>
</dbReference>
<dbReference type="InterPro" id="IPR013785">
    <property type="entry name" value="Aldolase_TIM"/>
</dbReference>
<evidence type="ECO:0000313" key="4">
    <source>
        <dbReference type="Proteomes" id="UP001439008"/>
    </source>
</evidence>
<name>A0ABV2AKQ8_9EUKA</name>
<reference evidence="3 4" key="1">
    <citation type="journal article" date="2024" name="BMC Biol.">
        <title>Comparative genomics of Ascetosporea gives new insight into the evolutionary basis for animal parasitism in Rhizaria.</title>
        <authorList>
            <person name="Hiltunen Thoren M."/>
            <person name="Onut-Brannstrom I."/>
            <person name="Alfjorden A."/>
            <person name="Peckova H."/>
            <person name="Swords F."/>
            <person name="Hooper C."/>
            <person name="Holzer A.S."/>
            <person name="Bass D."/>
            <person name="Burki F."/>
        </authorList>
    </citation>
    <scope>NUCLEOTIDE SEQUENCE [LARGE SCALE GENOMIC DNA]</scope>
    <source>
        <strain evidence="3">20-A016</strain>
    </source>
</reference>
<evidence type="ECO:0008006" key="5">
    <source>
        <dbReference type="Google" id="ProtNLM"/>
    </source>
</evidence>
<gene>
    <name evidence="3" type="ORF">MHBO_001963</name>
</gene>
<keyword evidence="1" id="KW-0479">Metal-binding</keyword>
<comment type="caution">
    <text evidence="3">The sequence shown here is derived from an EMBL/GenBank/DDBJ whole genome shotgun (WGS) entry which is preliminary data.</text>
</comment>
<dbReference type="Proteomes" id="UP001439008">
    <property type="component" value="Unassembled WGS sequence"/>
</dbReference>
<accession>A0ABV2AKQ8</accession>
<organism evidence="3 4">
    <name type="scientific">Bonamia ostreae</name>
    <dbReference type="NCBI Taxonomy" id="126728"/>
    <lineage>
        <taxon>Eukaryota</taxon>
        <taxon>Sar</taxon>
        <taxon>Rhizaria</taxon>
        <taxon>Endomyxa</taxon>
        <taxon>Ascetosporea</taxon>
        <taxon>Haplosporida</taxon>
        <taxon>Bonamia</taxon>
    </lineage>
</organism>
<keyword evidence="4" id="KW-1185">Reference proteome</keyword>
<keyword evidence="2" id="KW-0413">Isomerase</keyword>
<evidence type="ECO:0000256" key="1">
    <source>
        <dbReference type="ARBA" id="ARBA00022723"/>
    </source>
</evidence>
<evidence type="ECO:0000313" key="3">
    <source>
        <dbReference type="EMBL" id="MES1920276.1"/>
    </source>
</evidence>
<dbReference type="InterPro" id="IPR011060">
    <property type="entry name" value="RibuloseP-bd_barrel"/>
</dbReference>
<protein>
    <recommendedName>
        <fullName evidence="5">Ribulose-phosphate 3-epimerase</fullName>
    </recommendedName>
</protein>
<evidence type="ECO:0000256" key="2">
    <source>
        <dbReference type="ARBA" id="ARBA00023235"/>
    </source>
</evidence>
<proteinExistence type="predicted"/>
<sequence>MSTVLNKISVSLLGCDLLNIEKELDFVKSLNINRLHVDIMDGHYVENFGFPLSIVKLIKSKYKNYFKFDFHLMVDNPLFSTQKIFSDIDYENLIYHFDTVRNVSNKIGDKTKIKIAFRINDDFGDIIKFIKTKNFKKVVLMAADIGKSGQEMYCDVIDKIKMVKMQIPDVFLEIDGGINSKNIFKVLENGADLVVTGSFFFQNKHFFK</sequence>
<dbReference type="SUPFAM" id="SSF51366">
    <property type="entry name" value="Ribulose-phoshate binding barrel"/>
    <property type="match status" value="1"/>
</dbReference>